<dbReference type="PANTHER" id="PTHR19316:SF18">
    <property type="entry name" value="HSP70-BINDING PROTEIN 1"/>
    <property type="match status" value="1"/>
</dbReference>
<feature type="compositionally biased region" description="Low complexity" evidence="3">
    <location>
        <begin position="211"/>
        <end position="220"/>
    </location>
</feature>
<protein>
    <recommendedName>
        <fullName evidence="4">Nucleotide exchange factor Fes1 domain-containing protein</fullName>
    </recommendedName>
</protein>
<proteinExistence type="inferred from homology"/>
<dbReference type="PANTHER" id="PTHR19316">
    <property type="entry name" value="PROTEIN FOLDING REGULATOR"/>
    <property type="match status" value="1"/>
</dbReference>
<dbReference type="SUPFAM" id="SSF48371">
    <property type="entry name" value="ARM repeat"/>
    <property type="match status" value="1"/>
</dbReference>
<evidence type="ECO:0000259" key="4">
    <source>
        <dbReference type="Pfam" id="PF08609"/>
    </source>
</evidence>
<feature type="domain" description="Nucleotide exchange factor Fes1" evidence="4">
    <location>
        <begin position="1"/>
        <end position="86"/>
    </location>
</feature>
<evidence type="ECO:0000256" key="3">
    <source>
        <dbReference type="SAM" id="MobiDB-lite"/>
    </source>
</evidence>
<accession>A0A2A9NCV2</accession>
<dbReference type="STRING" id="703135.A0A2A9NCV2"/>
<dbReference type="GO" id="GO:0000774">
    <property type="term" value="F:adenyl-nucleotide exchange factor activity"/>
    <property type="evidence" value="ECO:0007669"/>
    <property type="project" value="TreeGrafter"/>
</dbReference>
<dbReference type="GO" id="GO:0005783">
    <property type="term" value="C:endoplasmic reticulum"/>
    <property type="evidence" value="ECO:0007669"/>
    <property type="project" value="TreeGrafter"/>
</dbReference>
<dbReference type="InterPro" id="IPR011989">
    <property type="entry name" value="ARM-like"/>
</dbReference>
<evidence type="ECO:0000256" key="2">
    <source>
        <dbReference type="ARBA" id="ARBA00022737"/>
    </source>
</evidence>
<keyword evidence="6" id="KW-1185">Reference proteome</keyword>
<dbReference type="Pfam" id="PF08609">
    <property type="entry name" value="Fes1"/>
    <property type="match status" value="1"/>
</dbReference>
<dbReference type="InterPro" id="IPR013918">
    <property type="entry name" value="Nucleotide_exch_fac_Fes1"/>
</dbReference>
<comment type="similarity">
    <text evidence="1">Belongs to the FES1 family.</text>
</comment>
<dbReference type="Proteomes" id="UP000242287">
    <property type="component" value="Unassembled WGS sequence"/>
</dbReference>
<reference evidence="5 6" key="1">
    <citation type="submission" date="2014-02" db="EMBL/GenBank/DDBJ databases">
        <title>Transposable element dynamics among asymbiotic and ectomycorrhizal Amanita fungi.</title>
        <authorList>
            <consortium name="DOE Joint Genome Institute"/>
            <person name="Hess J."/>
            <person name="Skrede I."/>
            <person name="Wolfe B."/>
            <person name="LaButti K."/>
            <person name="Ohm R.A."/>
            <person name="Grigoriev I.V."/>
            <person name="Pringle A."/>
        </authorList>
    </citation>
    <scope>NUCLEOTIDE SEQUENCE [LARGE SCALE GENOMIC DNA]</scope>
    <source>
        <strain evidence="5 6">SKay4041</strain>
    </source>
</reference>
<keyword evidence="2" id="KW-0677">Repeat</keyword>
<evidence type="ECO:0000256" key="1">
    <source>
        <dbReference type="ARBA" id="ARBA00011045"/>
    </source>
</evidence>
<evidence type="ECO:0000313" key="6">
    <source>
        <dbReference type="Proteomes" id="UP000242287"/>
    </source>
</evidence>
<gene>
    <name evidence="5" type="ORF">AMATHDRAFT_64523</name>
</gene>
<name>A0A2A9NCV2_9AGAR</name>
<dbReference type="OrthoDB" id="10250458at2759"/>
<organism evidence="5 6">
    <name type="scientific">Amanita thiersii Skay4041</name>
    <dbReference type="NCBI Taxonomy" id="703135"/>
    <lineage>
        <taxon>Eukaryota</taxon>
        <taxon>Fungi</taxon>
        <taxon>Dikarya</taxon>
        <taxon>Basidiomycota</taxon>
        <taxon>Agaricomycotina</taxon>
        <taxon>Agaricomycetes</taxon>
        <taxon>Agaricomycetidae</taxon>
        <taxon>Agaricales</taxon>
        <taxon>Pluteineae</taxon>
        <taxon>Amanitaceae</taxon>
        <taxon>Amanita</taxon>
    </lineage>
</organism>
<feature type="region of interest" description="Disordered" evidence="3">
    <location>
        <begin position="10"/>
        <end position="31"/>
    </location>
</feature>
<dbReference type="AlphaFoldDB" id="A0A2A9NCV2"/>
<dbReference type="InterPro" id="IPR050693">
    <property type="entry name" value="Hsp70_NEF-Inhibitors"/>
</dbReference>
<dbReference type="EMBL" id="KZ302048">
    <property type="protein sequence ID" value="PFH48845.1"/>
    <property type="molecule type" value="Genomic_DNA"/>
</dbReference>
<evidence type="ECO:0000313" key="5">
    <source>
        <dbReference type="EMBL" id="PFH48845.1"/>
    </source>
</evidence>
<sequence>MQSILRWSLAHSGGDGQDERGEGPSRIDPAKLDPGVIDMILGKPDAELMKEDLAVAVDQGRSEEERVQALDHFEMLVEQIDNANDLGKLKMWEPLQSLLTSETSTPAIQAQVLWVIGTALQNNPAAQDDYMQHHPLPTLLHFLTPSPSSTLQTRSKAIYALSGLLKHNSPAVTALGESGWTKLRDALQDPEITVRRKTMFLLSTLLTPNETSSASTTTAANIHGPNSLPNPTEEPPVSHATTQPIHANSHAAQLANPSRSSTSPLTIQAFTAHGILDAVISSLVSPMPYGEDGDEISPDVDFEEKAVRLLYTYIVICKVHLPNDQKKTIRAWISVNLDKAGSERQLADDLCLDVEELNVLVGSLNV</sequence>
<dbReference type="InterPro" id="IPR016024">
    <property type="entry name" value="ARM-type_fold"/>
</dbReference>
<dbReference type="Gene3D" id="1.25.10.10">
    <property type="entry name" value="Leucine-rich Repeat Variant"/>
    <property type="match status" value="1"/>
</dbReference>
<feature type="region of interest" description="Disordered" evidence="3">
    <location>
        <begin position="211"/>
        <end position="242"/>
    </location>
</feature>
<feature type="compositionally biased region" description="Basic and acidic residues" evidence="3">
    <location>
        <begin position="17"/>
        <end position="31"/>
    </location>
</feature>